<name>A0A3D8SGJ4_9HELO</name>
<dbReference type="InterPro" id="IPR029033">
    <property type="entry name" value="His_PPase_superfam"/>
</dbReference>
<accession>A0A3D8SGJ4</accession>
<feature type="compositionally biased region" description="Basic and acidic residues" evidence="1">
    <location>
        <begin position="229"/>
        <end position="243"/>
    </location>
</feature>
<reference evidence="2 3" key="1">
    <citation type="journal article" date="2018" name="IMA Fungus">
        <title>IMA Genome-F 9: Draft genome sequence of Annulohypoxylon stygium, Aspergillus mulundensis, Berkeleyomyces basicola (syn. Thielaviopsis basicola), Ceratocystis smalleyi, two Cercospora beticola strains, Coleophoma cylindrospora, Fusarium fracticaudum, Phialophora cf. hyalina, and Morchella septimelata.</title>
        <authorList>
            <person name="Wingfield B.D."/>
            <person name="Bills G.F."/>
            <person name="Dong Y."/>
            <person name="Huang W."/>
            <person name="Nel W.J."/>
            <person name="Swalarsk-Parry B.S."/>
            <person name="Vaghefi N."/>
            <person name="Wilken P.M."/>
            <person name="An Z."/>
            <person name="de Beer Z.W."/>
            <person name="De Vos L."/>
            <person name="Chen L."/>
            <person name="Duong T.A."/>
            <person name="Gao Y."/>
            <person name="Hammerbacher A."/>
            <person name="Kikkert J.R."/>
            <person name="Li Y."/>
            <person name="Li H."/>
            <person name="Li K."/>
            <person name="Li Q."/>
            <person name="Liu X."/>
            <person name="Ma X."/>
            <person name="Naidoo K."/>
            <person name="Pethybridge S.J."/>
            <person name="Sun J."/>
            <person name="Steenkamp E.T."/>
            <person name="van der Nest M.A."/>
            <person name="van Wyk S."/>
            <person name="Wingfield M.J."/>
            <person name="Xiong C."/>
            <person name="Yue Q."/>
            <person name="Zhang X."/>
        </authorList>
    </citation>
    <scope>NUCLEOTIDE SEQUENCE [LARGE SCALE GENOMIC DNA]</scope>
    <source>
        <strain evidence="2 3">BP5796</strain>
    </source>
</reference>
<evidence type="ECO:0000313" key="2">
    <source>
        <dbReference type="EMBL" id="RDW85477.1"/>
    </source>
</evidence>
<gene>
    <name evidence="2" type="ORF">BP5796_03802</name>
</gene>
<evidence type="ECO:0000313" key="3">
    <source>
        <dbReference type="Proteomes" id="UP000256328"/>
    </source>
</evidence>
<dbReference type="GO" id="GO:0005737">
    <property type="term" value="C:cytoplasm"/>
    <property type="evidence" value="ECO:0007669"/>
    <property type="project" value="TreeGrafter"/>
</dbReference>
<organism evidence="2 3">
    <name type="scientific">Coleophoma crateriformis</name>
    <dbReference type="NCBI Taxonomy" id="565419"/>
    <lineage>
        <taxon>Eukaryota</taxon>
        <taxon>Fungi</taxon>
        <taxon>Dikarya</taxon>
        <taxon>Ascomycota</taxon>
        <taxon>Pezizomycotina</taxon>
        <taxon>Leotiomycetes</taxon>
        <taxon>Helotiales</taxon>
        <taxon>Dermateaceae</taxon>
        <taxon>Coleophoma</taxon>
    </lineage>
</organism>
<dbReference type="SMART" id="SM00855">
    <property type="entry name" value="PGAM"/>
    <property type="match status" value="1"/>
</dbReference>
<proteinExistence type="predicted"/>
<sequence>MGKITIHCVRHAQGYHNLCEANHRLPDPDLTELGVQQCTTLSEHFPYHSKITDLVASPLRRTLYTCILSFPDEVARGLVVTALPELQETSDLPCDTGSAREVLEKEFGSKVDFQRVQDGWNNKQGRWSPAAAAIEARARDARLFLRDLGSSGDEDRDREIVVVTHGGYLHYFTEDWEGNDKFTGTGWANTEWRSYQFVDQEGKDANASLKETPESRIRRVGHENPLSEAEQRNLRSSAEEGWKESGFQKPAHADTEEAKL</sequence>
<dbReference type="InterPro" id="IPR050275">
    <property type="entry name" value="PGM_Phosphatase"/>
</dbReference>
<protein>
    <submittedName>
        <fullName evidence="2">Phosphoglycerate mutase-like protein</fullName>
    </submittedName>
</protein>
<dbReference type="Pfam" id="PF00300">
    <property type="entry name" value="His_Phos_1"/>
    <property type="match status" value="1"/>
</dbReference>
<dbReference type="Gene3D" id="3.40.50.1240">
    <property type="entry name" value="Phosphoglycerate mutase-like"/>
    <property type="match status" value="1"/>
</dbReference>
<feature type="region of interest" description="Disordered" evidence="1">
    <location>
        <begin position="206"/>
        <end position="260"/>
    </location>
</feature>
<dbReference type="PANTHER" id="PTHR48100">
    <property type="entry name" value="BROAD-SPECIFICITY PHOSPHATASE YOR283W-RELATED"/>
    <property type="match status" value="1"/>
</dbReference>
<keyword evidence="3" id="KW-1185">Reference proteome</keyword>
<feature type="compositionally biased region" description="Basic and acidic residues" evidence="1">
    <location>
        <begin position="251"/>
        <end position="260"/>
    </location>
</feature>
<dbReference type="AlphaFoldDB" id="A0A3D8SGJ4"/>
<dbReference type="OrthoDB" id="496981at2759"/>
<dbReference type="CDD" id="cd07067">
    <property type="entry name" value="HP_PGM_like"/>
    <property type="match status" value="1"/>
</dbReference>
<comment type="caution">
    <text evidence="2">The sequence shown here is derived from an EMBL/GenBank/DDBJ whole genome shotgun (WGS) entry which is preliminary data.</text>
</comment>
<dbReference type="Proteomes" id="UP000256328">
    <property type="component" value="Unassembled WGS sequence"/>
</dbReference>
<dbReference type="SUPFAM" id="SSF53254">
    <property type="entry name" value="Phosphoglycerate mutase-like"/>
    <property type="match status" value="1"/>
</dbReference>
<evidence type="ECO:0000256" key="1">
    <source>
        <dbReference type="SAM" id="MobiDB-lite"/>
    </source>
</evidence>
<feature type="compositionally biased region" description="Basic and acidic residues" evidence="1">
    <location>
        <begin position="211"/>
        <end position="222"/>
    </location>
</feature>
<dbReference type="GO" id="GO:0016791">
    <property type="term" value="F:phosphatase activity"/>
    <property type="evidence" value="ECO:0007669"/>
    <property type="project" value="TreeGrafter"/>
</dbReference>
<dbReference type="EMBL" id="PDLN01000005">
    <property type="protein sequence ID" value="RDW85477.1"/>
    <property type="molecule type" value="Genomic_DNA"/>
</dbReference>
<dbReference type="PANTHER" id="PTHR48100:SF54">
    <property type="entry name" value="PHOSPHATASE SPAC5H10.03-RELATED"/>
    <property type="match status" value="1"/>
</dbReference>
<dbReference type="InterPro" id="IPR013078">
    <property type="entry name" value="His_Pase_superF_clade-1"/>
</dbReference>